<sequence length="385" mass="44198">MIYPPKKQPRRPEVTSTMIYPPKKQPRRPLVRDIPTEQFDSFSRRTTNRESASLNRQAFHLWDTIRSALMYLNQMPTHTNILNGLKDLELLYVSMAHKHLEHHAPALLSAASKLSKSLSEAMAHRRSGAHQGIKANKFNIPADLKGCSLDTIALSHTIDELHDKIPKVNCEVLSSIRTLMGQTKEHLGELIAIADKEFNQSLDSTVGSRSIQLDLDKTGARKIVFNTCGISPAIVQYSQLDTEEETNRFKKSVQSEVLRYIRAHELATPKGIRAHICRLHFFNQSQWETVKQLKTIYWLPTYKVEDLVSTYFNSTSKIRLKHWAKCFKYRVRCRNFRIDMTGQQPLIQLTPLLPPELRPQTPISQKNKLVSHIARFDECLNASSH</sequence>
<keyword evidence="3" id="KW-1185">Reference proteome</keyword>
<name>A0A2T3ITL1_9GAMM</name>
<accession>A0A2T3ITL1</accession>
<evidence type="ECO:0000313" key="2">
    <source>
        <dbReference type="EMBL" id="PSU31682.1"/>
    </source>
</evidence>
<proteinExistence type="predicted"/>
<dbReference type="RefSeq" id="WP_107350813.1">
    <property type="nucleotide sequence ID" value="NZ_PYMH01000013.1"/>
</dbReference>
<evidence type="ECO:0000313" key="3">
    <source>
        <dbReference type="Proteomes" id="UP000241222"/>
    </source>
</evidence>
<comment type="caution">
    <text evidence="2">The sequence shown here is derived from an EMBL/GenBank/DDBJ whole genome shotgun (WGS) entry which is preliminary data.</text>
</comment>
<protein>
    <submittedName>
        <fullName evidence="2">Uncharacterized protein</fullName>
    </submittedName>
</protein>
<evidence type="ECO:0000256" key="1">
    <source>
        <dbReference type="SAM" id="MobiDB-lite"/>
    </source>
</evidence>
<gene>
    <name evidence="2" type="ORF">C9I99_21070</name>
</gene>
<dbReference type="AlphaFoldDB" id="A0A2T3ITL1"/>
<dbReference type="Proteomes" id="UP000241222">
    <property type="component" value="Unassembled WGS sequence"/>
</dbReference>
<organism evidence="2 3">
    <name type="scientific">Photobacterium lutimaris</name>
    <dbReference type="NCBI Taxonomy" id="388278"/>
    <lineage>
        <taxon>Bacteria</taxon>
        <taxon>Pseudomonadati</taxon>
        <taxon>Pseudomonadota</taxon>
        <taxon>Gammaproteobacteria</taxon>
        <taxon>Vibrionales</taxon>
        <taxon>Vibrionaceae</taxon>
        <taxon>Photobacterium</taxon>
    </lineage>
</organism>
<reference evidence="2 3" key="1">
    <citation type="submission" date="2018-03" db="EMBL/GenBank/DDBJ databases">
        <title>Whole genome sequencing of Histamine producing bacteria.</title>
        <authorList>
            <person name="Butler K."/>
        </authorList>
    </citation>
    <scope>NUCLEOTIDE SEQUENCE [LARGE SCALE GENOMIC DNA]</scope>
    <source>
        <strain evidence="2 3">JCM 13586</strain>
    </source>
</reference>
<dbReference type="EMBL" id="PYMH01000013">
    <property type="protein sequence ID" value="PSU31682.1"/>
    <property type="molecule type" value="Genomic_DNA"/>
</dbReference>
<feature type="region of interest" description="Disordered" evidence="1">
    <location>
        <begin position="1"/>
        <end position="29"/>
    </location>
</feature>